<dbReference type="PANTHER" id="PTHR30009">
    <property type="entry name" value="CYTOCHROME C-TYPE SYNTHESIS PROTEIN AND PTS TRANSMEMBRANE COMPONENT"/>
    <property type="match status" value="1"/>
</dbReference>
<evidence type="ECO:0000313" key="9">
    <source>
        <dbReference type="Proteomes" id="UP000185628"/>
    </source>
</evidence>
<evidence type="ECO:0000256" key="4">
    <source>
        <dbReference type="ARBA" id="ARBA00022683"/>
    </source>
</evidence>
<dbReference type="GO" id="GO:0008982">
    <property type="term" value="F:protein-N(PI)-phosphohistidine-sugar phosphotransferase activity"/>
    <property type="evidence" value="ECO:0007669"/>
    <property type="project" value="InterPro"/>
</dbReference>
<dbReference type="NCBIfam" id="TIGR00826">
    <property type="entry name" value="EIIB_glc"/>
    <property type="match status" value="1"/>
</dbReference>
<keyword evidence="5" id="KW-0418">Kinase</keyword>
<dbReference type="PROSITE" id="PS51098">
    <property type="entry name" value="PTS_EIIB_TYPE_1"/>
    <property type="match status" value="1"/>
</dbReference>
<keyword evidence="4" id="KW-0598">Phosphotransferase system</keyword>
<organism evidence="8 9">
    <name type="scientific">Bowdeniella nasicola</name>
    <dbReference type="NCBI Taxonomy" id="208480"/>
    <lineage>
        <taxon>Bacteria</taxon>
        <taxon>Bacillati</taxon>
        <taxon>Actinomycetota</taxon>
        <taxon>Actinomycetes</taxon>
        <taxon>Actinomycetales</taxon>
        <taxon>Actinomycetaceae</taxon>
        <taxon>Bowdeniella</taxon>
    </lineage>
</organism>
<keyword evidence="1" id="KW-0813">Transport</keyword>
<dbReference type="InterPro" id="IPR018113">
    <property type="entry name" value="PTrfase_EIIB_Cys"/>
</dbReference>
<evidence type="ECO:0000256" key="6">
    <source>
        <dbReference type="PROSITE-ProRule" id="PRU00421"/>
    </source>
</evidence>
<dbReference type="AlphaFoldDB" id="A0A1Q5Q452"/>
<dbReference type="InterPro" id="IPR036878">
    <property type="entry name" value="Glu_permease_IIB"/>
</dbReference>
<dbReference type="Pfam" id="PF00367">
    <property type="entry name" value="PTS_EIIB"/>
    <property type="match status" value="1"/>
</dbReference>
<keyword evidence="2 8" id="KW-0762">Sugar transport</keyword>
<accession>A0A1Q5Q452</accession>
<keyword evidence="3" id="KW-0808">Transferase</keyword>
<evidence type="ECO:0000256" key="1">
    <source>
        <dbReference type="ARBA" id="ARBA00022448"/>
    </source>
</evidence>
<evidence type="ECO:0000256" key="5">
    <source>
        <dbReference type="ARBA" id="ARBA00022777"/>
    </source>
</evidence>
<dbReference type="EMBL" id="MQVR01000014">
    <property type="protein sequence ID" value="OKL54489.1"/>
    <property type="molecule type" value="Genomic_DNA"/>
</dbReference>
<dbReference type="GO" id="GO:0009401">
    <property type="term" value="P:phosphoenolpyruvate-dependent sugar phosphotransferase system"/>
    <property type="evidence" value="ECO:0007669"/>
    <property type="project" value="UniProtKB-KW"/>
</dbReference>
<gene>
    <name evidence="8" type="ORF">BSZ39_03715</name>
</gene>
<dbReference type="PANTHER" id="PTHR30009:SF4">
    <property type="entry name" value="PTS SYSTEM N-ACETYLGLUCOSAMINE-SPECIFIC EIICBA COMPONENT"/>
    <property type="match status" value="1"/>
</dbReference>
<dbReference type="InterPro" id="IPR050429">
    <property type="entry name" value="PTS_Glucose_EIICBA"/>
</dbReference>
<evidence type="ECO:0000259" key="7">
    <source>
        <dbReference type="PROSITE" id="PS51098"/>
    </source>
</evidence>
<evidence type="ECO:0000313" key="8">
    <source>
        <dbReference type="EMBL" id="OKL54489.1"/>
    </source>
</evidence>
<keyword evidence="9" id="KW-1185">Reference proteome</keyword>
<feature type="domain" description="PTS EIIB type-1" evidence="7">
    <location>
        <begin position="1"/>
        <end position="78"/>
    </location>
</feature>
<dbReference type="Proteomes" id="UP000185628">
    <property type="component" value="Unassembled WGS sequence"/>
</dbReference>
<dbReference type="OrthoDB" id="2045873at2"/>
<dbReference type="GO" id="GO:0005886">
    <property type="term" value="C:plasma membrane"/>
    <property type="evidence" value="ECO:0007669"/>
    <property type="project" value="TreeGrafter"/>
</dbReference>
<evidence type="ECO:0000256" key="2">
    <source>
        <dbReference type="ARBA" id="ARBA00022597"/>
    </source>
</evidence>
<dbReference type="RefSeq" id="WP_073716043.1">
    <property type="nucleotide sequence ID" value="NZ_MQVR01000014.1"/>
</dbReference>
<sequence length="78" mass="8259">MSNAAEILAGLGGKDNIDELESCITRLRVQVKDPEAVSEDNLRIDGVYGVVRSGHVVQVVVGPEAEEIADTINGLLAE</sequence>
<dbReference type="SUPFAM" id="SSF55604">
    <property type="entry name" value="Glucose permease domain IIB"/>
    <property type="match status" value="1"/>
</dbReference>
<dbReference type="GO" id="GO:0015764">
    <property type="term" value="P:N-acetylglucosamine transport"/>
    <property type="evidence" value="ECO:0007669"/>
    <property type="project" value="TreeGrafter"/>
</dbReference>
<reference evidence="9" key="1">
    <citation type="submission" date="2016-12" db="EMBL/GenBank/DDBJ databases">
        <authorList>
            <person name="Meng X."/>
        </authorList>
    </citation>
    <scope>NUCLEOTIDE SEQUENCE [LARGE SCALE GENOMIC DNA]</scope>
    <source>
        <strain evidence="9">DSM 19116</strain>
    </source>
</reference>
<feature type="active site" description="Phosphocysteine intermediate; for EIIB activity" evidence="6">
    <location>
        <position position="23"/>
    </location>
</feature>
<dbReference type="Gene3D" id="3.30.1360.60">
    <property type="entry name" value="Glucose permease domain IIB"/>
    <property type="match status" value="1"/>
</dbReference>
<dbReference type="STRING" id="208480.SAMN02910418_01950"/>
<dbReference type="GO" id="GO:0090563">
    <property type="term" value="F:protein-phosphocysteine-sugar phosphotransferase activity"/>
    <property type="evidence" value="ECO:0007669"/>
    <property type="project" value="TreeGrafter"/>
</dbReference>
<dbReference type="PROSITE" id="PS01035">
    <property type="entry name" value="PTS_EIIB_TYPE_1_CYS"/>
    <property type="match status" value="1"/>
</dbReference>
<name>A0A1Q5Q452_9ACTO</name>
<dbReference type="CDD" id="cd00212">
    <property type="entry name" value="PTS_IIB_glc"/>
    <property type="match status" value="1"/>
</dbReference>
<dbReference type="GO" id="GO:0016301">
    <property type="term" value="F:kinase activity"/>
    <property type="evidence" value="ECO:0007669"/>
    <property type="project" value="UniProtKB-KW"/>
</dbReference>
<comment type="caution">
    <text evidence="8">The sequence shown here is derived from an EMBL/GenBank/DDBJ whole genome shotgun (WGS) entry which is preliminary data.</text>
</comment>
<dbReference type="InterPro" id="IPR001996">
    <property type="entry name" value="PTS_IIB_1"/>
</dbReference>
<protein>
    <submittedName>
        <fullName evidence="8">PTS sugar transporter</fullName>
    </submittedName>
</protein>
<proteinExistence type="predicted"/>
<evidence type="ECO:0000256" key="3">
    <source>
        <dbReference type="ARBA" id="ARBA00022679"/>
    </source>
</evidence>